<keyword evidence="3" id="KW-1185">Reference proteome</keyword>
<gene>
    <name evidence="2" type="ORF">FPOA_00272</name>
</gene>
<feature type="transmembrane region" description="Helical" evidence="1">
    <location>
        <begin position="12"/>
        <end position="33"/>
    </location>
</feature>
<organism evidence="2 3">
    <name type="scientific">Fusarium poae</name>
    <dbReference type="NCBI Taxonomy" id="36050"/>
    <lineage>
        <taxon>Eukaryota</taxon>
        <taxon>Fungi</taxon>
        <taxon>Dikarya</taxon>
        <taxon>Ascomycota</taxon>
        <taxon>Pezizomycotina</taxon>
        <taxon>Sordariomycetes</taxon>
        <taxon>Hypocreomycetidae</taxon>
        <taxon>Hypocreales</taxon>
        <taxon>Nectriaceae</taxon>
        <taxon>Fusarium</taxon>
    </lineage>
</organism>
<evidence type="ECO:0000313" key="2">
    <source>
        <dbReference type="EMBL" id="OBS26331.1"/>
    </source>
</evidence>
<accession>A0A1B8B0V6</accession>
<evidence type="ECO:0000256" key="1">
    <source>
        <dbReference type="SAM" id="Phobius"/>
    </source>
</evidence>
<sequence>MSQLNADAIITLISAIPALLVASLSAWFAYLALGRRNISRNDIETSIIESAVARIGTSSPSLQPQSSILQTSGNFSTPSENLPQLPPIVLLSDFNWEPRRTRPLSLPTMADDDQSTNE</sequence>
<reference evidence="2 3" key="1">
    <citation type="submission" date="2016-06" db="EMBL/GenBank/DDBJ databases">
        <title>Living apart together: crosstalk between the core and supernumerary genomes in a fungal plant pathogen.</title>
        <authorList>
            <person name="Vanheule A."/>
            <person name="Audenaert K."/>
            <person name="Warris S."/>
            <person name="Van De Geest H."/>
            <person name="Schijlen E."/>
            <person name="Hofte M."/>
            <person name="De Saeger S."/>
            <person name="Haesaert G."/>
            <person name="Waalwijk C."/>
            <person name="Van Der Lee T."/>
        </authorList>
    </citation>
    <scope>NUCLEOTIDE SEQUENCE [LARGE SCALE GENOMIC DNA]</scope>
    <source>
        <strain evidence="2 3">2516</strain>
    </source>
</reference>
<name>A0A1B8B0V6_FUSPO</name>
<proteinExistence type="predicted"/>
<dbReference type="EMBL" id="LYXU01000001">
    <property type="protein sequence ID" value="OBS26331.1"/>
    <property type="molecule type" value="Genomic_DNA"/>
</dbReference>
<comment type="caution">
    <text evidence="2">The sequence shown here is derived from an EMBL/GenBank/DDBJ whole genome shotgun (WGS) entry which is preliminary data.</text>
</comment>
<dbReference type="Proteomes" id="UP000091967">
    <property type="component" value="Unassembled WGS sequence"/>
</dbReference>
<evidence type="ECO:0000313" key="3">
    <source>
        <dbReference type="Proteomes" id="UP000091967"/>
    </source>
</evidence>
<keyword evidence="1" id="KW-0812">Transmembrane</keyword>
<keyword evidence="1" id="KW-1133">Transmembrane helix</keyword>
<dbReference type="OMA" id="EVPCETM"/>
<dbReference type="AlphaFoldDB" id="A0A1B8B0V6"/>
<keyword evidence="1" id="KW-0472">Membrane</keyword>
<protein>
    <submittedName>
        <fullName evidence="2">Uncharacterized protein</fullName>
    </submittedName>
</protein>